<feature type="non-terminal residue" evidence="1">
    <location>
        <position position="82"/>
    </location>
</feature>
<dbReference type="EMBL" id="CM004474">
    <property type="protein sequence ID" value="OCT80082.1"/>
    <property type="molecule type" value="Genomic_DNA"/>
</dbReference>
<proteinExistence type="predicted"/>
<name>A0A974CWJ5_XENLA</name>
<evidence type="ECO:0000313" key="1">
    <source>
        <dbReference type="EMBL" id="OCT80082.1"/>
    </source>
</evidence>
<protein>
    <submittedName>
        <fullName evidence="1">Uncharacterized protein</fullName>
    </submittedName>
</protein>
<dbReference type="AlphaFoldDB" id="A0A974CWJ5"/>
<sequence>ENLAVAYDVCSPSQYTIYEPVIRMKGSIKTAPSQRPFSTKDVTSNILDSQALKMIQPSILKNIQSILHELGGIGSFVFLFAR</sequence>
<accession>A0A974CWJ5</accession>
<evidence type="ECO:0000313" key="2">
    <source>
        <dbReference type="Proteomes" id="UP000694892"/>
    </source>
</evidence>
<feature type="non-terminal residue" evidence="1">
    <location>
        <position position="1"/>
    </location>
</feature>
<gene>
    <name evidence="1" type="ORF">XELAEV_1802688917mg</name>
</gene>
<organism evidence="1 2">
    <name type="scientific">Xenopus laevis</name>
    <name type="common">African clawed frog</name>
    <dbReference type="NCBI Taxonomy" id="8355"/>
    <lineage>
        <taxon>Eukaryota</taxon>
        <taxon>Metazoa</taxon>
        <taxon>Chordata</taxon>
        <taxon>Craniata</taxon>
        <taxon>Vertebrata</taxon>
        <taxon>Euteleostomi</taxon>
        <taxon>Amphibia</taxon>
        <taxon>Batrachia</taxon>
        <taxon>Anura</taxon>
        <taxon>Pipoidea</taxon>
        <taxon>Pipidae</taxon>
        <taxon>Xenopodinae</taxon>
        <taxon>Xenopus</taxon>
        <taxon>Xenopus</taxon>
    </lineage>
</organism>
<dbReference type="Proteomes" id="UP000694892">
    <property type="component" value="Chromosome 5L"/>
</dbReference>
<reference evidence="2" key="1">
    <citation type="journal article" date="2016" name="Nature">
        <title>Genome evolution in the allotetraploid frog Xenopus laevis.</title>
        <authorList>
            <person name="Session A.M."/>
            <person name="Uno Y."/>
            <person name="Kwon T."/>
            <person name="Chapman J.A."/>
            <person name="Toyoda A."/>
            <person name="Takahashi S."/>
            <person name="Fukui A."/>
            <person name="Hikosaka A."/>
            <person name="Suzuki A."/>
            <person name="Kondo M."/>
            <person name="van Heeringen S.J."/>
            <person name="Quigley I."/>
            <person name="Heinz S."/>
            <person name="Ogino H."/>
            <person name="Ochi H."/>
            <person name="Hellsten U."/>
            <person name="Lyons J.B."/>
            <person name="Simakov O."/>
            <person name="Putnam N."/>
            <person name="Stites J."/>
            <person name="Kuroki Y."/>
            <person name="Tanaka T."/>
            <person name="Michiue T."/>
            <person name="Watanabe M."/>
            <person name="Bogdanovic O."/>
            <person name="Lister R."/>
            <person name="Georgiou G."/>
            <person name="Paranjpe S.S."/>
            <person name="van Kruijsbergen I."/>
            <person name="Shu S."/>
            <person name="Carlson J."/>
            <person name="Kinoshita T."/>
            <person name="Ohta Y."/>
            <person name="Mawaribuchi S."/>
            <person name="Jenkins J."/>
            <person name="Grimwood J."/>
            <person name="Schmutz J."/>
            <person name="Mitros T."/>
            <person name="Mozaffari S.V."/>
            <person name="Suzuki Y."/>
            <person name="Haramoto Y."/>
            <person name="Yamamoto T.S."/>
            <person name="Takagi C."/>
            <person name="Heald R."/>
            <person name="Miller K."/>
            <person name="Haudenschild C."/>
            <person name="Kitzman J."/>
            <person name="Nakayama T."/>
            <person name="Izutsu Y."/>
            <person name="Robert J."/>
            <person name="Fortriede J."/>
            <person name="Burns K."/>
            <person name="Lotay V."/>
            <person name="Karimi K."/>
            <person name="Yasuoka Y."/>
            <person name="Dichmann D.S."/>
            <person name="Flajnik M.F."/>
            <person name="Houston D.W."/>
            <person name="Shendure J."/>
            <person name="DuPasquier L."/>
            <person name="Vize P.D."/>
            <person name="Zorn A.M."/>
            <person name="Ito M."/>
            <person name="Marcotte E.M."/>
            <person name="Wallingford J.B."/>
            <person name="Ito Y."/>
            <person name="Asashima M."/>
            <person name="Ueno N."/>
            <person name="Matsuda Y."/>
            <person name="Veenstra G.J."/>
            <person name="Fujiyama A."/>
            <person name="Harland R.M."/>
            <person name="Taira M."/>
            <person name="Rokhsar D.S."/>
        </authorList>
    </citation>
    <scope>NUCLEOTIDE SEQUENCE [LARGE SCALE GENOMIC DNA]</scope>
    <source>
        <strain evidence="2">J</strain>
    </source>
</reference>